<dbReference type="GO" id="GO:0017000">
    <property type="term" value="P:antibiotic biosynthetic process"/>
    <property type="evidence" value="ECO:0007669"/>
    <property type="project" value="UniProtKB-KW"/>
</dbReference>
<dbReference type="InterPro" id="IPR004568">
    <property type="entry name" value="Ppantetheine-prot_Trfase_dom"/>
</dbReference>
<dbReference type="GO" id="GO:0008897">
    <property type="term" value="F:holo-[acyl-carrier-protein] synthase activity"/>
    <property type="evidence" value="ECO:0007669"/>
    <property type="project" value="InterPro"/>
</dbReference>
<dbReference type="GO" id="GO:0005829">
    <property type="term" value="C:cytosol"/>
    <property type="evidence" value="ECO:0007669"/>
    <property type="project" value="TreeGrafter"/>
</dbReference>
<evidence type="ECO:0000259" key="7">
    <source>
        <dbReference type="Pfam" id="PF01648"/>
    </source>
</evidence>
<organism evidence="9 11">
    <name type="scientific">Brevibacillus composti</name>
    <dbReference type="NCBI Taxonomy" id="2796470"/>
    <lineage>
        <taxon>Bacteria</taxon>
        <taxon>Bacillati</taxon>
        <taxon>Bacillota</taxon>
        <taxon>Bacilli</taxon>
        <taxon>Bacillales</taxon>
        <taxon>Paenibacillaceae</taxon>
        <taxon>Brevibacillus</taxon>
    </lineage>
</organism>
<keyword evidence="3 9" id="KW-0808">Transferase</keyword>
<dbReference type="EMBL" id="CP073708">
    <property type="protein sequence ID" value="QUO39874.1"/>
    <property type="molecule type" value="Genomic_DNA"/>
</dbReference>
<dbReference type="Pfam" id="PF22624">
    <property type="entry name" value="AASDHPPT_N"/>
    <property type="match status" value="1"/>
</dbReference>
<dbReference type="RefSeq" id="WP_198826428.1">
    <property type="nucleotide sequence ID" value="NZ_CP066308.1"/>
</dbReference>
<feature type="domain" description="4'-phosphopantetheinyl transferase" evidence="7">
    <location>
        <begin position="104"/>
        <end position="207"/>
    </location>
</feature>
<protein>
    <submittedName>
        <fullName evidence="9">4'-phosphopantetheinyl transferase superfamily protein</fullName>
    </submittedName>
</protein>
<proteinExistence type="inferred from homology"/>
<evidence type="ECO:0000256" key="3">
    <source>
        <dbReference type="ARBA" id="ARBA00022679"/>
    </source>
</evidence>
<keyword evidence="6" id="KW-0045">Antibiotic biosynthesis</keyword>
<dbReference type="InterPro" id="IPR037143">
    <property type="entry name" value="4-PPantetheinyl_Trfase_dom_sf"/>
</dbReference>
<gene>
    <name evidence="9" type="ORF">JD108_12650</name>
    <name evidence="10" type="ORF">KDJ56_12595</name>
</gene>
<dbReference type="NCBIfam" id="TIGR00556">
    <property type="entry name" value="pantethn_trn"/>
    <property type="match status" value="1"/>
</dbReference>
<evidence type="ECO:0000256" key="6">
    <source>
        <dbReference type="ARBA" id="ARBA00023194"/>
    </source>
</evidence>
<keyword evidence="4" id="KW-0479">Metal-binding</keyword>
<dbReference type="InterPro" id="IPR050559">
    <property type="entry name" value="P-Pant_transferase_sf"/>
</dbReference>
<dbReference type="InterPro" id="IPR008278">
    <property type="entry name" value="4-PPantetheinyl_Trfase_dom"/>
</dbReference>
<reference evidence="10" key="2">
    <citation type="submission" date="2021-04" db="EMBL/GenBank/DDBJ databases">
        <title>Brevibacillus composti FJAT-54423, complete genome.</title>
        <authorList>
            <person name="Tang R."/>
        </authorList>
    </citation>
    <scope>NUCLEOTIDE SEQUENCE</scope>
    <source>
        <strain evidence="10">FJAT-54424</strain>
    </source>
</reference>
<dbReference type="Gene3D" id="3.90.470.20">
    <property type="entry name" value="4'-phosphopantetheinyl transferase domain"/>
    <property type="match status" value="2"/>
</dbReference>
<dbReference type="PANTHER" id="PTHR12215:SF10">
    <property type="entry name" value="L-AMINOADIPATE-SEMIALDEHYDE DEHYDROGENASE-PHOSPHOPANTETHEINYL TRANSFERASE"/>
    <property type="match status" value="1"/>
</dbReference>
<name>A0A7T5JMA7_9BACL</name>
<keyword evidence="12" id="KW-1185">Reference proteome</keyword>
<evidence type="ECO:0000313" key="9">
    <source>
        <dbReference type="EMBL" id="QQE72795.1"/>
    </source>
</evidence>
<comment type="similarity">
    <text evidence="2">Belongs to the P-Pant transferase superfamily. Gsp/Sfp/HetI/AcpT family.</text>
</comment>
<dbReference type="PANTHER" id="PTHR12215">
    <property type="entry name" value="PHOSPHOPANTETHEINE TRANSFERASE"/>
    <property type="match status" value="1"/>
</dbReference>
<evidence type="ECO:0000313" key="12">
    <source>
        <dbReference type="Proteomes" id="UP000677234"/>
    </source>
</evidence>
<keyword evidence="5" id="KW-0460">Magnesium</keyword>
<comment type="cofactor">
    <cofactor evidence="1">
        <name>Mg(2+)</name>
        <dbReference type="ChEBI" id="CHEBI:18420"/>
    </cofactor>
</comment>
<dbReference type="Pfam" id="PF01648">
    <property type="entry name" value="ACPS"/>
    <property type="match status" value="1"/>
</dbReference>
<dbReference type="AlphaFoldDB" id="A0A7T5JMA7"/>
<evidence type="ECO:0000256" key="1">
    <source>
        <dbReference type="ARBA" id="ARBA00001946"/>
    </source>
</evidence>
<evidence type="ECO:0000259" key="8">
    <source>
        <dbReference type="Pfam" id="PF22624"/>
    </source>
</evidence>
<accession>A0A7T5JMA7</accession>
<evidence type="ECO:0000256" key="5">
    <source>
        <dbReference type="ARBA" id="ARBA00022842"/>
    </source>
</evidence>
<evidence type="ECO:0000256" key="2">
    <source>
        <dbReference type="ARBA" id="ARBA00010990"/>
    </source>
</evidence>
<dbReference type="GO" id="GO:0006633">
    <property type="term" value="P:fatty acid biosynthetic process"/>
    <property type="evidence" value="ECO:0007669"/>
    <property type="project" value="InterPro"/>
</dbReference>
<evidence type="ECO:0000256" key="4">
    <source>
        <dbReference type="ARBA" id="ARBA00022723"/>
    </source>
</evidence>
<feature type="domain" description="4'-phosphopantetheinyl transferase N-terminal" evidence="8">
    <location>
        <begin position="18"/>
        <end position="101"/>
    </location>
</feature>
<dbReference type="Proteomes" id="UP000677234">
    <property type="component" value="Chromosome"/>
</dbReference>
<evidence type="ECO:0000313" key="11">
    <source>
        <dbReference type="Proteomes" id="UP000595847"/>
    </source>
</evidence>
<dbReference type="GO" id="GO:0019878">
    <property type="term" value="P:lysine biosynthetic process via aminoadipic acid"/>
    <property type="evidence" value="ECO:0007669"/>
    <property type="project" value="TreeGrafter"/>
</dbReference>
<dbReference type="InterPro" id="IPR055066">
    <property type="entry name" value="AASDHPPT_N"/>
</dbReference>
<dbReference type="GO" id="GO:0000287">
    <property type="term" value="F:magnesium ion binding"/>
    <property type="evidence" value="ECO:0007669"/>
    <property type="project" value="InterPro"/>
</dbReference>
<dbReference type="Proteomes" id="UP000595847">
    <property type="component" value="Chromosome"/>
</dbReference>
<dbReference type="SUPFAM" id="SSF56214">
    <property type="entry name" value="4'-phosphopantetheinyl transferase"/>
    <property type="match status" value="2"/>
</dbReference>
<reference evidence="9 11" key="1">
    <citation type="submission" date="2020-12" db="EMBL/GenBank/DDBJ databases">
        <title>strain FJAT-54423T represents a novel species of the genus Brevibacillus.</title>
        <authorList>
            <person name="Tang R."/>
        </authorList>
    </citation>
    <scope>NUCLEOTIDE SEQUENCE [LARGE SCALE GENOMIC DNA]</scope>
    <source>
        <strain evidence="9 11">FJAT-54423</strain>
    </source>
</reference>
<dbReference type="KEGG" id="bcop:JD108_12650"/>
<evidence type="ECO:0000313" key="10">
    <source>
        <dbReference type="EMBL" id="QUO39874.1"/>
    </source>
</evidence>
<dbReference type="EMBL" id="CP066308">
    <property type="protein sequence ID" value="QQE72795.1"/>
    <property type="molecule type" value="Genomic_DNA"/>
</dbReference>
<sequence>MVQVYAVKVPAVMPQHIYDALIEQVSDEKRQKISRFRKQADACRTLLADVLARTVVSRTHQIAKEELDFQYDAYGKPSVKGRAHIHFNASHSGDWVVLAISPAPVGIDVEKITPQHVGIAKRFFSPIEYEDFARQPVENRCAYFYDLWTLKEAYLKAVGKGLSIPLDSFAIRKQGHDHFYLSAHAESPERWYFKQYGLDPAYKLSVCAQTREFTDELYVTQPSELLT</sequence>